<dbReference type="EMBL" id="BGPR01003273">
    <property type="protein sequence ID" value="GBM85926.1"/>
    <property type="molecule type" value="Genomic_DNA"/>
</dbReference>
<accession>A0A4Y2J9P2</accession>
<evidence type="ECO:0000313" key="1">
    <source>
        <dbReference type="EMBL" id="GBM85926.1"/>
    </source>
</evidence>
<organism evidence="1 2">
    <name type="scientific">Araneus ventricosus</name>
    <name type="common">Orbweaver spider</name>
    <name type="synonym">Epeira ventricosa</name>
    <dbReference type="NCBI Taxonomy" id="182803"/>
    <lineage>
        <taxon>Eukaryota</taxon>
        <taxon>Metazoa</taxon>
        <taxon>Ecdysozoa</taxon>
        <taxon>Arthropoda</taxon>
        <taxon>Chelicerata</taxon>
        <taxon>Arachnida</taxon>
        <taxon>Araneae</taxon>
        <taxon>Araneomorphae</taxon>
        <taxon>Entelegynae</taxon>
        <taxon>Araneoidea</taxon>
        <taxon>Araneidae</taxon>
        <taxon>Araneus</taxon>
    </lineage>
</organism>
<comment type="caution">
    <text evidence="1">The sequence shown here is derived from an EMBL/GenBank/DDBJ whole genome shotgun (WGS) entry which is preliminary data.</text>
</comment>
<proteinExistence type="predicted"/>
<keyword evidence="2" id="KW-1185">Reference proteome</keyword>
<dbReference type="Proteomes" id="UP000499080">
    <property type="component" value="Unassembled WGS sequence"/>
</dbReference>
<gene>
    <name evidence="1" type="ORF">AVEN_97547_1</name>
</gene>
<dbReference type="AlphaFoldDB" id="A0A4Y2J9P2"/>
<name>A0A4Y2J9P2_ARAVE</name>
<protein>
    <submittedName>
        <fullName evidence="1">Uncharacterized protein</fullName>
    </submittedName>
</protein>
<reference evidence="1 2" key="1">
    <citation type="journal article" date="2019" name="Sci. Rep.">
        <title>Orb-weaving spider Araneus ventricosus genome elucidates the spidroin gene catalogue.</title>
        <authorList>
            <person name="Kono N."/>
            <person name="Nakamura H."/>
            <person name="Ohtoshi R."/>
            <person name="Moran D.A.P."/>
            <person name="Shinohara A."/>
            <person name="Yoshida Y."/>
            <person name="Fujiwara M."/>
            <person name="Mori M."/>
            <person name="Tomita M."/>
            <person name="Arakawa K."/>
        </authorList>
    </citation>
    <scope>NUCLEOTIDE SEQUENCE [LARGE SCALE GENOMIC DNA]</scope>
</reference>
<evidence type="ECO:0000313" key="2">
    <source>
        <dbReference type="Proteomes" id="UP000499080"/>
    </source>
</evidence>
<sequence length="100" mass="11259">MIYFRGFEGNAISQKKFKHLTGQKRSQKSWTLFNQLENAHDGDVRSPNIPLRSLATSNIFPTPWATEQSKCLSRKPSLKRRQREPGVQAVACGLLISGSD</sequence>